<keyword evidence="3" id="KW-1185">Reference proteome</keyword>
<evidence type="ECO:0000313" key="3">
    <source>
        <dbReference type="Proteomes" id="UP000636800"/>
    </source>
</evidence>
<accession>A0A835P654</accession>
<gene>
    <name evidence="2" type="ORF">HPP92_028840</name>
    <name evidence="1" type="ORF">HPP92_028851</name>
</gene>
<dbReference type="EMBL" id="JADCNL010000578">
    <property type="protein sequence ID" value="KAG0446423.1"/>
    <property type="molecule type" value="Genomic_DNA"/>
</dbReference>
<sequence length="140" mass="15027">MPGCLRPAVPRPPLALWLDRTLQLVSGSWASMAGSGGLAPSVKLATAHWLLAKTNFQLQPRRAQLLLQISSSGLGDNSFLISGIGVFYPPRNFSISWPPSTDLSGLGKLAILDISFKPFPAILALMISLVSCHSAHSWLH</sequence>
<name>A0A835P654_VANPL</name>
<dbReference type="AlphaFoldDB" id="A0A835P654"/>
<protein>
    <submittedName>
        <fullName evidence="1">Uncharacterized protein</fullName>
    </submittedName>
</protein>
<organism evidence="1 4">
    <name type="scientific">Vanilla planifolia</name>
    <name type="common">Vanilla</name>
    <dbReference type="NCBI Taxonomy" id="51239"/>
    <lineage>
        <taxon>Eukaryota</taxon>
        <taxon>Viridiplantae</taxon>
        <taxon>Streptophyta</taxon>
        <taxon>Embryophyta</taxon>
        <taxon>Tracheophyta</taxon>
        <taxon>Spermatophyta</taxon>
        <taxon>Magnoliopsida</taxon>
        <taxon>Liliopsida</taxon>
        <taxon>Asparagales</taxon>
        <taxon>Orchidaceae</taxon>
        <taxon>Vanilloideae</taxon>
        <taxon>Vanilleae</taxon>
        <taxon>Vanilla</taxon>
    </lineage>
</organism>
<proteinExistence type="predicted"/>
<dbReference type="Proteomes" id="UP000636800">
    <property type="component" value="Unassembled WGS sequence"/>
</dbReference>
<comment type="caution">
    <text evidence="1">The sequence shown here is derived from an EMBL/GenBank/DDBJ whole genome shotgun (WGS) entry which is preliminary data.</text>
</comment>
<reference evidence="3 4" key="1">
    <citation type="journal article" date="2020" name="Nat. Food">
        <title>A phased Vanilla planifolia genome enables genetic improvement of flavour and production.</title>
        <authorList>
            <person name="Hasing T."/>
            <person name="Tang H."/>
            <person name="Brym M."/>
            <person name="Khazi F."/>
            <person name="Huang T."/>
            <person name="Chambers A.H."/>
        </authorList>
    </citation>
    <scope>NUCLEOTIDE SEQUENCE [LARGE SCALE GENOMIC DNA]</scope>
    <source>
        <tissue evidence="1">Leaf</tissue>
    </source>
</reference>
<evidence type="ECO:0000313" key="2">
    <source>
        <dbReference type="EMBL" id="KAG0446423.1"/>
    </source>
</evidence>
<dbReference type="Proteomes" id="UP000639772">
    <property type="component" value="Unassembled WGS sequence"/>
</dbReference>
<evidence type="ECO:0000313" key="1">
    <source>
        <dbReference type="EMBL" id="KAG0446414.1"/>
    </source>
</evidence>
<evidence type="ECO:0000313" key="4">
    <source>
        <dbReference type="Proteomes" id="UP000639772"/>
    </source>
</evidence>
<dbReference type="EMBL" id="JADCNM010000579">
    <property type="protein sequence ID" value="KAG0446414.1"/>
    <property type="molecule type" value="Genomic_DNA"/>
</dbReference>